<evidence type="ECO:0000313" key="7">
    <source>
        <dbReference type="Proteomes" id="UP001358586"/>
    </source>
</evidence>
<evidence type="ECO:0000256" key="3">
    <source>
        <dbReference type="ARBA" id="ARBA00023163"/>
    </source>
</evidence>
<sequence>MNPKSAAKVVAWIAATASAKNALGIYLLGCTLEARTRPSGDPIPSGVLKTRHIYGANREPWNIFDQELPESFWILTKLKKKSKSRIERTTGDGCWLQQFAKEVKNKDGGEVIGYDKYFTYTSKKNKKSNGQWIMHEFFLKEQEAVGLSDLVICEIKNKDAAALSSDYEESKGEIKKNKKRKLMEVPSDSTNDFATVPVENQTFDYMAPEVGGFSPFSACLDQQPNPWTSAGVGGNLGVPDYNSHHLEEANEAGDGILFFTFQELDSILNSDQS</sequence>
<evidence type="ECO:0000313" key="6">
    <source>
        <dbReference type="EMBL" id="KAK5770357.1"/>
    </source>
</evidence>
<organism evidence="6 7">
    <name type="scientific">Gossypium arboreum</name>
    <name type="common">Tree cotton</name>
    <name type="synonym">Gossypium nanking</name>
    <dbReference type="NCBI Taxonomy" id="29729"/>
    <lineage>
        <taxon>Eukaryota</taxon>
        <taxon>Viridiplantae</taxon>
        <taxon>Streptophyta</taxon>
        <taxon>Embryophyta</taxon>
        <taxon>Tracheophyta</taxon>
        <taxon>Spermatophyta</taxon>
        <taxon>Magnoliopsida</taxon>
        <taxon>eudicotyledons</taxon>
        <taxon>Gunneridae</taxon>
        <taxon>Pentapetalae</taxon>
        <taxon>rosids</taxon>
        <taxon>malvids</taxon>
        <taxon>Malvales</taxon>
        <taxon>Malvaceae</taxon>
        <taxon>Malvoideae</taxon>
        <taxon>Gossypium</taxon>
    </lineage>
</organism>
<comment type="caution">
    <text evidence="6">The sequence shown here is derived from an EMBL/GenBank/DDBJ whole genome shotgun (WGS) entry which is preliminary data.</text>
</comment>
<reference evidence="6 7" key="1">
    <citation type="submission" date="2023-03" db="EMBL/GenBank/DDBJ databases">
        <title>WGS of Gossypium arboreum.</title>
        <authorList>
            <person name="Yu D."/>
        </authorList>
    </citation>
    <scope>NUCLEOTIDE SEQUENCE [LARGE SCALE GENOMIC DNA]</scope>
    <source>
        <tissue evidence="6">Leaf</tissue>
    </source>
</reference>
<feature type="domain" description="NAC" evidence="5">
    <location>
        <begin position="14"/>
        <end position="158"/>
    </location>
</feature>
<dbReference type="PROSITE" id="PS51005">
    <property type="entry name" value="NAC"/>
    <property type="match status" value="1"/>
</dbReference>
<keyword evidence="4" id="KW-0539">Nucleus</keyword>
<evidence type="ECO:0000256" key="4">
    <source>
        <dbReference type="ARBA" id="ARBA00023242"/>
    </source>
</evidence>
<proteinExistence type="predicted"/>
<name>A0ABR0MCN5_GOSAR</name>
<dbReference type="InterPro" id="IPR036093">
    <property type="entry name" value="NAC_dom_sf"/>
</dbReference>
<dbReference type="Proteomes" id="UP001358586">
    <property type="component" value="Chromosome 13"/>
</dbReference>
<dbReference type="SUPFAM" id="SSF101941">
    <property type="entry name" value="NAC domain"/>
    <property type="match status" value="1"/>
</dbReference>
<keyword evidence="3" id="KW-0804">Transcription</keyword>
<gene>
    <name evidence="6" type="ORF">PVK06_046507</name>
</gene>
<protein>
    <recommendedName>
        <fullName evidence="5">NAC domain-containing protein</fullName>
    </recommendedName>
</protein>
<dbReference type="Gene3D" id="2.170.150.80">
    <property type="entry name" value="NAC domain"/>
    <property type="match status" value="1"/>
</dbReference>
<keyword evidence="1" id="KW-0805">Transcription regulation</keyword>
<accession>A0ABR0MCN5</accession>
<evidence type="ECO:0000256" key="1">
    <source>
        <dbReference type="ARBA" id="ARBA00023015"/>
    </source>
</evidence>
<dbReference type="InterPro" id="IPR003441">
    <property type="entry name" value="NAC-dom"/>
</dbReference>
<dbReference type="EMBL" id="JARKNE010000013">
    <property type="protein sequence ID" value="KAK5770357.1"/>
    <property type="molecule type" value="Genomic_DNA"/>
</dbReference>
<evidence type="ECO:0000259" key="5">
    <source>
        <dbReference type="PROSITE" id="PS51005"/>
    </source>
</evidence>
<dbReference type="Pfam" id="PF02365">
    <property type="entry name" value="NAM"/>
    <property type="match status" value="1"/>
</dbReference>
<dbReference type="PANTHER" id="PTHR31719">
    <property type="entry name" value="NAC TRANSCRIPTION FACTOR 56"/>
    <property type="match status" value="1"/>
</dbReference>
<keyword evidence="2" id="KW-0238">DNA-binding</keyword>
<dbReference type="PANTHER" id="PTHR31719:SF164">
    <property type="entry name" value="NAC DOMAIN-CONTAINING PROTEIN"/>
    <property type="match status" value="1"/>
</dbReference>
<evidence type="ECO:0000256" key="2">
    <source>
        <dbReference type="ARBA" id="ARBA00023125"/>
    </source>
</evidence>
<keyword evidence="7" id="KW-1185">Reference proteome</keyword>